<proteinExistence type="predicted"/>
<organism evidence="1 2">
    <name type="scientific">Thelohanellus kitauei</name>
    <name type="common">Myxosporean</name>
    <dbReference type="NCBI Taxonomy" id="669202"/>
    <lineage>
        <taxon>Eukaryota</taxon>
        <taxon>Metazoa</taxon>
        <taxon>Cnidaria</taxon>
        <taxon>Myxozoa</taxon>
        <taxon>Myxosporea</taxon>
        <taxon>Bivalvulida</taxon>
        <taxon>Platysporina</taxon>
        <taxon>Myxobolidae</taxon>
        <taxon>Thelohanellus</taxon>
    </lineage>
</organism>
<dbReference type="EMBL" id="JWZT01004662">
    <property type="protein sequence ID" value="KII63507.1"/>
    <property type="molecule type" value="Genomic_DNA"/>
</dbReference>
<sequence>MTIDPQERCPLYFRENMSFQSKAWRHYKKLPKRRVTNQKNPIIVFECQKYTLVRKMTGIKKFSMAHYANHFRKLDGATFDFVFIQIGEPGVLREIDECKIDNK</sequence>
<keyword evidence="2" id="KW-1185">Reference proteome</keyword>
<dbReference type="Proteomes" id="UP000031668">
    <property type="component" value="Unassembled WGS sequence"/>
</dbReference>
<reference evidence="1 2" key="1">
    <citation type="journal article" date="2014" name="Genome Biol. Evol.">
        <title>The genome of the myxosporean Thelohanellus kitauei shows adaptations to nutrient acquisition within its fish host.</title>
        <authorList>
            <person name="Yang Y."/>
            <person name="Xiong J."/>
            <person name="Zhou Z."/>
            <person name="Huo F."/>
            <person name="Miao W."/>
            <person name="Ran C."/>
            <person name="Liu Y."/>
            <person name="Zhang J."/>
            <person name="Feng J."/>
            <person name="Wang M."/>
            <person name="Wang M."/>
            <person name="Wang L."/>
            <person name="Yao B."/>
        </authorList>
    </citation>
    <scope>NUCLEOTIDE SEQUENCE [LARGE SCALE GENOMIC DNA]</scope>
    <source>
        <strain evidence="1">Wuqing</strain>
    </source>
</reference>
<evidence type="ECO:0000313" key="2">
    <source>
        <dbReference type="Proteomes" id="UP000031668"/>
    </source>
</evidence>
<gene>
    <name evidence="1" type="ORF">RF11_01460</name>
</gene>
<name>A0A0C2J361_THEKT</name>
<accession>A0A0C2J361</accession>
<evidence type="ECO:0000313" key="1">
    <source>
        <dbReference type="EMBL" id="KII63507.1"/>
    </source>
</evidence>
<protein>
    <submittedName>
        <fullName evidence="1">Uncharacterized protein</fullName>
    </submittedName>
</protein>
<dbReference type="AlphaFoldDB" id="A0A0C2J361"/>
<comment type="caution">
    <text evidence="1">The sequence shown here is derived from an EMBL/GenBank/DDBJ whole genome shotgun (WGS) entry which is preliminary data.</text>
</comment>